<proteinExistence type="predicted"/>
<name>A0A1G4URP4_9HYPH</name>
<dbReference type="RefSeq" id="WP_091444132.1">
    <property type="nucleotide sequence ID" value="NZ_FMTP01000010.1"/>
</dbReference>
<gene>
    <name evidence="1" type="ORF">SAMN05660859_0069</name>
</gene>
<dbReference type="EMBL" id="FMTP01000010">
    <property type="protein sequence ID" value="SCW95625.1"/>
    <property type="molecule type" value="Genomic_DNA"/>
</dbReference>
<dbReference type="STRING" id="177413.SAMN05660859_0069"/>
<dbReference type="Proteomes" id="UP000198889">
    <property type="component" value="Unassembled WGS sequence"/>
</dbReference>
<evidence type="ECO:0000313" key="2">
    <source>
        <dbReference type="Proteomes" id="UP000198889"/>
    </source>
</evidence>
<keyword evidence="2" id="KW-1185">Reference proteome</keyword>
<organism evidence="1 2">
    <name type="scientific">Ancylobacter rudongensis</name>
    <dbReference type="NCBI Taxonomy" id="177413"/>
    <lineage>
        <taxon>Bacteria</taxon>
        <taxon>Pseudomonadati</taxon>
        <taxon>Pseudomonadota</taxon>
        <taxon>Alphaproteobacteria</taxon>
        <taxon>Hyphomicrobiales</taxon>
        <taxon>Xanthobacteraceae</taxon>
        <taxon>Ancylobacter</taxon>
    </lineage>
</organism>
<accession>A0A1G4URP4</accession>
<dbReference type="Gene3D" id="3.40.50.300">
    <property type="entry name" value="P-loop containing nucleotide triphosphate hydrolases"/>
    <property type="match status" value="1"/>
</dbReference>
<dbReference type="AlphaFoldDB" id="A0A1G4URP4"/>
<dbReference type="Pfam" id="PF03237">
    <property type="entry name" value="Terminase_6N"/>
    <property type="match status" value="1"/>
</dbReference>
<evidence type="ECO:0000313" key="1">
    <source>
        <dbReference type="EMBL" id="SCW95625.1"/>
    </source>
</evidence>
<dbReference type="InterPro" id="IPR027417">
    <property type="entry name" value="P-loop_NTPase"/>
</dbReference>
<dbReference type="Gene3D" id="3.30.420.280">
    <property type="match status" value="1"/>
</dbReference>
<protein>
    <submittedName>
        <fullName evidence="1">Terminase-like family protein</fullName>
    </submittedName>
</protein>
<sequence>MRSGLSLKLHKLQKLVLRDPRRFRVIVAGRRWGKTQLSKISLIRFATEKQKQLVWYVAPTYQMARDILWDDLKASIPAQWVLKIHETRMVIWLINGSRIHLKGADKPDTLRGVGLNFLVMDEAQDVKQETWELVLRPTLASTGGRALFIATPKNFNWLHAIYVLGQRGAIVEDERGRRVPNDWKSWQFPTITSPFIPKSEIRQARRDMDPRSFRQEFEASFETMSGRVYYPFERGEHVGDYPYNPALPIYVGMDFNIDPMSMIIIQEQHNGEIWVVDEAVLPGSNTQEAADELGRRYWKRMNALSIYPDPAGNNRNHDRGESSLDILREAGFRNIYYKRKHPLVMDRVNAVNRLLRTAEGQVRLRVDRKCRKFIDSLEQTIYKEGSREVDKSKGTEHAADAFGYYADFRHPVIKPKILGISL</sequence>
<reference evidence="2" key="1">
    <citation type="submission" date="2016-10" db="EMBL/GenBank/DDBJ databases">
        <authorList>
            <person name="Varghese N."/>
            <person name="Submissions S."/>
        </authorList>
    </citation>
    <scope>NUCLEOTIDE SEQUENCE [LARGE SCALE GENOMIC DNA]</scope>
    <source>
        <strain evidence="2">CGMCC 1.1761</strain>
    </source>
</reference>